<reference evidence="2 3" key="1">
    <citation type="journal article" date="2019" name="Commun. Biol.">
        <title>The bagworm genome reveals a unique fibroin gene that provides high tensile strength.</title>
        <authorList>
            <person name="Kono N."/>
            <person name="Nakamura H."/>
            <person name="Ohtoshi R."/>
            <person name="Tomita M."/>
            <person name="Numata K."/>
            <person name="Arakawa K."/>
        </authorList>
    </citation>
    <scope>NUCLEOTIDE SEQUENCE [LARGE SCALE GENOMIC DNA]</scope>
</reference>
<evidence type="ECO:0000313" key="2">
    <source>
        <dbReference type="EMBL" id="GBP53337.1"/>
    </source>
</evidence>
<organism evidence="2 3">
    <name type="scientific">Eumeta variegata</name>
    <name type="common">Bagworm moth</name>
    <name type="synonym">Eumeta japonica</name>
    <dbReference type="NCBI Taxonomy" id="151549"/>
    <lineage>
        <taxon>Eukaryota</taxon>
        <taxon>Metazoa</taxon>
        <taxon>Ecdysozoa</taxon>
        <taxon>Arthropoda</taxon>
        <taxon>Hexapoda</taxon>
        <taxon>Insecta</taxon>
        <taxon>Pterygota</taxon>
        <taxon>Neoptera</taxon>
        <taxon>Endopterygota</taxon>
        <taxon>Lepidoptera</taxon>
        <taxon>Glossata</taxon>
        <taxon>Ditrysia</taxon>
        <taxon>Tineoidea</taxon>
        <taxon>Psychidae</taxon>
        <taxon>Oiketicinae</taxon>
        <taxon>Eumeta</taxon>
    </lineage>
</organism>
<sequence>MLLARHSVLLTASSDYALTHPSIRPTTRTSDRGGNSTETLLQSEGQSGSRLTGQSPISHKKTQHPKGTRPGRHQQYAIKCFSLPLMTLLVVIFNVCLKNYYFPPSWKEAVIIGISKPGKPCDLSLPATNQSASSTVWANST</sequence>
<comment type="caution">
    <text evidence="2">The sequence shown here is derived from an EMBL/GenBank/DDBJ whole genome shotgun (WGS) entry which is preliminary data.</text>
</comment>
<protein>
    <submittedName>
        <fullName evidence="2">Uncharacterized protein</fullName>
    </submittedName>
</protein>
<dbReference type="AlphaFoldDB" id="A0A4C1WT82"/>
<feature type="compositionally biased region" description="Basic residues" evidence="1">
    <location>
        <begin position="58"/>
        <end position="72"/>
    </location>
</feature>
<feature type="compositionally biased region" description="Polar residues" evidence="1">
    <location>
        <begin position="24"/>
        <end position="57"/>
    </location>
</feature>
<evidence type="ECO:0000313" key="3">
    <source>
        <dbReference type="Proteomes" id="UP000299102"/>
    </source>
</evidence>
<accession>A0A4C1WT82</accession>
<keyword evidence="3" id="KW-1185">Reference proteome</keyword>
<evidence type="ECO:0000256" key="1">
    <source>
        <dbReference type="SAM" id="MobiDB-lite"/>
    </source>
</evidence>
<dbReference type="Proteomes" id="UP000299102">
    <property type="component" value="Unassembled WGS sequence"/>
</dbReference>
<proteinExistence type="predicted"/>
<dbReference type="EMBL" id="BGZK01000621">
    <property type="protein sequence ID" value="GBP53337.1"/>
    <property type="molecule type" value="Genomic_DNA"/>
</dbReference>
<feature type="region of interest" description="Disordered" evidence="1">
    <location>
        <begin position="20"/>
        <end position="72"/>
    </location>
</feature>
<name>A0A4C1WT82_EUMVA</name>
<gene>
    <name evidence="2" type="ORF">EVAR_46594_1</name>
</gene>
<dbReference type="OrthoDB" id="6626419at2759"/>